<protein>
    <submittedName>
        <fullName evidence="3">Uncharacterized protein</fullName>
    </submittedName>
</protein>
<evidence type="ECO:0000313" key="4">
    <source>
        <dbReference type="Proteomes" id="UP001153269"/>
    </source>
</evidence>
<feature type="transmembrane region" description="Helical" evidence="2">
    <location>
        <begin position="89"/>
        <end position="106"/>
    </location>
</feature>
<proteinExistence type="predicted"/>
<evidence type="ECO:0000256" key="1">
    <source>
        <dbReference type="SAM" id="MobiDB-lite"/>
    </source>
</evidence>
<dbReference type="EMBL" id="CADEAL010001112">
    <property type="protein sequence ID" value="CAB1429040.1"/>
    <property type="molecule type" value="Genomic_DNA"/>
</dbReference>
<accession>A0A9N7UDU8</accession>
<comment type="caution">
    <text evidence="3">The sequence shown here is derived from an EMBL/GenBank/DDBJ whole genome shotgun (WGS) entry which is preliminary data.</text>
</comment>
<keyword evidence="2" id="KW-1133">Transmembrane helix</keyword>
<organism evidence="3 4">
    <name type="scientific">Pleuronectes platessa</name>
    <name type="common">European plaice</name>
    <dbReference type="NCBI Taxonomy" id="8262"/>
    <lineage>
        <taxon>Eukaryota</taxon>
        <taxon>Metazoa</taxon>
        <taxon>Chordata</taxon>
        <taxon>Craniata</taxon>
        <taxon>Vertebrata</taxon>
        <taxon>Euteleostomi</taxon>
        <taxon>Actinopterygii</taxon>
        <taxon>Neopterygii</taxon>
        <taxon>Teleostei</taxon>
        <taxon>Neoteleostei</taxon>
        <taxon>Acanthomorphata</taxon>
        <taxon>Carangaria</taxon>
        <taxon>Pleuronectiformes</taxon>
        <taxon>Pleuronectoidei</taxon>
        <taxon>Pleuronectidae</taxon>
        <taxon>Pleuronectes</taxon>
    </lineage>
</organism>
<evidence type="ECO:0000256" key="2">
    <source>
        <dbReference type="SAM" id="Phobius"/>
    </source>
</evidence>
<reference evidence="3" key="1">
    <citation type="submission" date="2020-03" db="EMBL/GenBank/DDBJ databases">
        <authorList>
            <person name="Weist P."/>
        </authorList>
    </citation>
    <scope>NUCLEOTIDE SEQUENCE</scope>
</reference>
<name>A0A9N7UDU8_PLEPL</name>
<keyword evidence="2" id="KW-0812">Transmembrane</keyword>
<feature type="region of interest" description="Disordered" evidence="1">
    <location>
        <begin position="60"/>
        <end position="79"/>
    </location>
</feature>
<dbReference type="AlphaFoldDB" id="A0A9N7UDU8"/>
<evidence type="ECO:0000313" key="3">
    <source>
        <dbReference type="EMBL" id="CAB1429040.1"/>
    </source>
</evidence>
<keyword evidence="2" id="KW-0472">Membrane</keyword>
<gene>
    <name evidence="3" type="ORF">PLEPLA_LOCUS17015</name>
</gene>
<sequence>MKTRVLNQGKPSTCVLNNIKQVNQGQQLKAQTSGNITTNLHNEGFTSHCLKKASGAEIQERPLRMMPTTRQQKESEGHGGIYKSGMRKLWNLFLDLLYVTMIYFYHSDGKVKVWRKKV</sequence>
<keyword evidence="4" id="KW-1185">Reference proteome</keyword>
<dbReference type="Proteomes" id="UP001153269">
    <property type="component" value="Unassembled WGS sequence"/>
</dbReference>